<protein>
    <submittedName>
        <fullName evidence="1">Uncharacterized protein</fullName>
    </submittedName>
</protein>
<dbReference type="Proteomes" id="UP001159427">
    <property type="component" value="Unassembled WGS sequence"/>
</dbReference>
<name>A0ABN8LS56_9CNID</name>
<accession>A0ABN8LS56</accession>
<keyword evidence="2" id="KW-1185">Reference proteome</keyword>
<evidence type="ECO:0000313" key="2">
    <source>
        <dbReference type="Proteomes" id="UP001159427"/>
    </source>
</evidence>
<proteinExistence type="predicted"/>
<evidence type="ECO:0000313" key="1">
    <source>
        <dbReference type="EMBL" id="CAH3019916.1"/>
    </source>
</evidence>
<dbReference type="EMBL" id="CALNXI010000130">
    <property type="protein sequence ID" value="CAH3019916.1"/>
    <property type="molecule type" value="Genomic_DNA"/>
</dbReference>
<feature type="non-terminal residue" evidence="1">
    <location>
        <position position="95"/>
    </location>
</feature>
<comment type="caution">
    <text evidence="1">The sequence shown here is derived from an EMBL/GenBank/DDBJ whole genome shotgun (WGS) entry which is preliminary data.</text>
</comment>
<sequence>MVGYCTVSSCSFEGTLKQHVKAGEKELWRRITCDQIITDYNTKAVSVDGYQRRYKNSDTAGKEIESEFIGEPPYTPVSHTHGIPGKISTRAVLGR</sequence>
<gene>
    <name evidence="1" type="ORF">PEVE_00004793</name>
</gene>
<reference evidence="1 2" key="1">
    <citation type="submission" date="2022-05" db="EMBL/GenBank/DDBJ databases">
        <authorList>
            <consortium name="Genoscope - CEA"/>
            <person name="William W."/>
        </authorList>
    </citation>
    <scope>NUCLEOTIDE SEQUENCE [LARGE SCALE GENOMIC DNA]</scope>
</reference>
<organism evidence="1 2">
    <name type="scientific">Porites evermanni</name>
    <dbReference type="NCBI Taxonomy" id="104178"/>
    <lineage>
        <taxon>Eukaryota</taxon>
        <taxon>Metazoa</taxon>
        <taxon>Cnidaria</taxon>
        <taxon>Anthozoa</taxon>
        <taxon>Hexacorallia</taxon>
        <taxon>Scleractinia</taxon>
        <taxon>Fungiina</taxon>
        <taxon>Poritidae</taxon>
        <taxon>Porites</taxon>
    </lineage>
</organism>